<comment type="caution">
    <text evidence="2">The sequence shown here is derived from an EMBL/GenBank/DDBJ whole genome shotgun (WGS) entry which is preliminary data.</text>
</comment>
<organism evidence="2 3">
    <name type="scientific">Orchesella cincta</name>
    <name type="common">Springtail</name>
    <name type="synonym">Podura cincta</name>
    <dbReference type="NCBI Taxonomy" id="48709"/>
    <lineage>
        <taxon>Eukaryota</taxon>
        <taxon>Metazoa</taxon>
        <taxon>Ecdysozoa</taxon>
        <taxon>Arthropoda</taxon>
        <taxon>Hexapoda</taxon>
        <taxon>Collembola</taxon>
        <taxon>Entomobryomorpha</taxon>
        <taxon>Entomobryoidea</taxon>
        <taxon>Orchesellidae</taxon>
        <taxon>Orchesellinae</taxon>
        <taxon>Orchesella</taxon>
    </lineage>
</organism>
<keyword evidence="2" id="KW-0675">Receptor</keyword>
<dbReference type="SUPFAM" id="SSF48726">
    <property type="entry name" value="Immunoglobulin"/>
    <property type="match status" value="1"/>
</dbReference>
<dbReference type="InterPro" id="IPR036179">
    <property type="entry name" value="Ig-like_dom_sf"/>
</dbReference>
<sequence>MGVLDSERGNWSVEEYWSPKPPEYIFWYHNERMINYGNSREVVVRTEPGARTHSRLTIRDARISDTGNYTCSCAHAEPASIFVYVSQEATTTPYSENTSTPLFPCKENKKTNRRNAGDFCHVSSPD</sequence>
<dbReference type="PROSITE" id="PS50835">
    <property type="entry name" value="IG_LIKE"/>
    <property type="match status" value="1"/>
</dbReference>
<dbReference type="STRING" id="48709.A0A1D2MDL5"/>
<evidence type="ECO:0000313" key="3">
    <source>
        <dbReference type="Proteomes" id="UP000094527"/>
    </source>
</evidence>
<keyword evidence="3" id="KW-1185">Reference proteome</keyword>
<dbReference type="PANTHER" id="PTHR23279">
    <property type="entry name" value="DEFECTIVE PROBOSCIS EXTENSION RESPONSE DPR -RELATED"/>
    <property type="match status" value="1"/>
</dbReference>
<dbReference type="AlphaFoldDB" id="A0A1D2MDL5"/>
<dbReference type="Gene3D" id="2.60.40.10">
    <property type="entry name" value="Immunoglobulins"/>
    <property type="match status" value="1"/>
</dbReference>
<dbReference type="InterPro" id="IPR037448">
    <property type="entry name" value="Zig-8"/>
</dbReference>
<dbReference type="PANTHER" id="PTHR23279:SF45">
    <property type="entry name" value="DEFECTIVE PROBOSCIS EXTENSION RESPONSE 12, ISOFORM C"/>
    <property type="match status" value="1"/>
</dbReference>
<evidence type="ECO:0000259" key="1">
    <source>
        <dbReference type="PROSITE" id="PS50835"/>
    </source>
</evidence>
<feature type="domain" description="Ig-like" evidence="1">
    <location>
        <begin position="1"/>
        <end position="82"/>
    </location>
</feature>
<dbReference type="InterPro" id="IPR013098">
    <property type="entry name" value="Ig_I-set"/>
</dbReference>
<gene>
    <name evidence="2" type="ORF">Ocin01_15671</name>
</gene>
<dbReference type="InterPro" id="IPR007110">
    <property type="entry name" value="Ig-like_dom"/>
</dbReference>
<reference evidence="2 3" key="1">
    <citation type="journal article" date="2016" name="Genome Biol. Evol.">
        <title>Gene Family Evolution Reflects Adaptation to Soil Environmental Stressors in the Genome of the Collembolan Orchesella cincta.</title>
        <authorList>
            <person name="Faddeeva-Vakhrusheva A."/>
            <person name="Derks M.F."/>
            <person name="Anvar S.Y."/>
            <person name="Agamennone V."/>
            <person name="Suring W."/>
            <person name="Smit S."/>
            <person name="van Straalen N.M."/>
            <person name="Roelofs D."/>
        </authorList>
    </citation>
    <scope>NUCLEOTIDE SEQUENCE [LARGE SCALE GENOMIC DNA]</scope>
    <source>
        <tissue evidence="2">Mixed pool</tissue>
    </source>
</reference>
<dbReference type="Proteomes" id="UP000094527">
    <property type="component" value="Unassembled WGS sequence"/>
</dbReference>
<dbReference type="InterPro" id="IPR013783">
    <property type="entry name" value="Ig-like_fold"/>
</dbReference>
<dbReference type="EMBL" id="LJIJ01001703">
    <property type="protein sequence ID" value="ODM91012.1"/>
    <property type="molecule type" value="Genomic_DNA"/>
</dbReference>
<dbReference type="OrthoDB" id="10031887at2759"/>
<accession>A0A1D2MDL5</accession>
<dbReference type="Pfam" id="PF07679">
    <property type="entry name" value="I-set"/>
    <property type="match status" value="1"/>
</dbReference>
<dbReference type="GO" id="GO:0032589">
    <property type="term" value="C:neuron projection membrane"/>
    <property type="evidence" value="ECO:0007669"/>
    <property type="project" value="TreeGrafter"/>
</dbReference>
<proteinExistence type="predicted"/>
<evidence type="ECO:0000313" key="2">
    <source>
        <dbReference type="EMBL" id="ODM91012.1"/>
    </source>
</evidence>
<name>A0A1D2MDL5_ORCCI</name>
<protein>
    <submittedName>
        <fullName evidence="2">Netrin receptor UNC5A</fullName>
    </submittedName>
</protein>
<dbReference type="GO" id="GO:0050808">
    <property type="term" value="P:synapse organization"/>
    <property type="evidence" value="ECO:0007669"/>
    <property type="project" value="TreeGrafter"/>
</dbReference>